<proteinExistence type="predicted"/>
<protein>
    <submittedName>
        <fullName evidence="1">Uncharacterized protein</fullName>
    </submittedName>
</protein>
<reference evidence="1" key="1">
    <citation type="submission" date="2021-02" db="EMBL/GenBank/DDBJ databases">
        <authorList>
            <person name="Nowell W R."/>
        </authorList>
    </citation>
    <scope>NUCLEOTIDE SEQUENCE</scope>
</reference>
<dbReference type="AlphaFoldDB" id="A0A8S2RKM6"/>
<evidence type="ECO:0000313" key="2">
    <source>
        <dbReference type="EMBL" id="CAF4189553.1"/>
    </source>
</evidence>
<name>A0A8S2RKM6_9BILA</name>
<dbReference type="Proteomes" id="UP000681720">
    <property type="component" value="Unassembled WGS sequence"/>
</dbReference>
<feature type="non-terminal residue" evidence="1">
    <location>
        <position position="85"/>
    </location>
</feature>
<comment type="caution">
    <text evidence="1">The sequence shown here is derived from an EMBL/GenBank/DDBJ whole genome shotgun (WGS) entry which is preliminary data.</text>
</comment>
<gene>
    <name evidence="2" type="ORF">GIL414_LOCUS21146</name>
    <name evidence="1" type="ORF">SMN809_LOCUS20692</name>
</gene>
<evidence type="ECO:0000313" key="3">
    <source>
        <dbReference type="Proteomes" id="UP000676336"/>
    </source>
</evidence>
<dbReference type="EMBL" id="CAJOBJ010016845">
    <property type="protein sequence ID" value="CAF4189553.1"/>
    <property type="molecule type" value="Genomic_DNA"/>
</dbReference>
<sequence>MDVPEQEVKHIKKYIENHPSDRLLLSSLPANLKRKISKDQYLVILQQMEEEGKGKIEETNNTTGPKGIVFIKKKKTDQQTKVSLT</sequence>
<evidence type="ECO:0000313" key="1">
    <source>
        <dbReference type="EMBL" id="CAF4173227.1"/>
    </source>
</evidence>
<organism evidence="1 3">
    <name type="scientific">Rotaria magnacalcarata</name>
    <dbReference type="NCBI Taxonomy" id="392030"/>
    <lineage>
        <taxon>Eukaryota</taxon>
        <taxon>Metazoa</taxon>
        <taxon>Spiralia</taxon>
        <taxon>Gnathifera</taxon>
        <taxon>Rotifera</taxon>
        <taxon>Eurotatoria</taxon>
        <taxon>Bdelloidea</taxon>
        <taxon>Philodinida</taxon>
        <taxon>Philodinidae</taxon>
        <taxon>Rotaria</taxon>
    </lineage>
</organism>
<dbReference type="Proteomes" id="UP000676336">
    <property type="component" value="Unassembled WGS sequence"/>
</dbReference>
<accession>A0A8S2RKM6</accession>
<dbReference type="EMBL" id="CAJOBI010013809">
    <property type="protein sequence ID" value="CAF4173227.1"/>
    <property type="molecule type" value="Genomic_DNA"/>
</dbReference>